<dbReference type="RefSeq" id="WP_209847206.1">
    <property type="nucleotide sequence ID" value="NZ_JAGGJV010000001.1"/>
</dbReference>
<evidence type="ECO:0000259" key="1">
    <source>
        <dbReference type="Pfam" id="PF07791"/>
    </source>
</evidence>
<gene>
    <name evidence="2" type="ORF">J2Z75_000479</name>
</gene>
<protein>
    <recommendedName>
        <fullName evidence="1">Immunity MXAN-0049 protein domain-containing protein</fullName>
    </recommendedName>
</protein>
<evidence type="ECO:0000313" key="2">
    <source>
        <dbReference type="EMBL" id="MBP1856999.1"/>
    </source>
</evidence>
<proteinExistence type="predicted"/>
<feature type="domain" description="Immunity MXAN-0049 protein" evidence="1">
    <location>
        <begin position="115"/>
        <end position="182"/>
    </location>
</feature>
<comment type="caution">
    <text evidence="2">The sequence shown here is derived from an EMBL/GenBank/DDBJ whole genome shotgun (WGS) entry which is preliminary data.</text>
</comment>
<dbReference type="InterPro" id="IPR012433">
    <property type="entry name" value="Imm11"/>
</dbReference>
<name>A0ABS4EGD0_9HYPH</name>
<accession>A0ABS4EGD0</accession>
<keyword evidence="3" id="KW-1185">Reference proteome</keyword>
<dbReference type="EMBL" id="JAGGJV010000001">
    <property type="protein sequence ID" value="MBP1856999.1"/>
    <property type="molecule type" value="Genomic_DNA"/>
</dbReference>
<dbReference type="Proteomes" id="UP000823786">
    <property type="component" value="Unassembled WGS sequence"/>
</dbReference>
<sequence length="196" mass="22349">MTSWIWTIPSDKTRLPYAEFDYLNSTIQSYQIVSMGEITWKSLSDIVVLMPRILSRRLSGLNYIPNHHQCPLVDDLLAQLIVDFAGDEVQVLPVTLKTRDAEILRYSFARPKVALPCTDLDASIIDDWIVPGESIMDARHLVFKPDCLGDKHFARDTYTSHIVVSDMLKDALMATGAKGLTFCLPEDMWNIFRDRD</sequence>
<reference evidence="2 3" key="1">
    <citation type="submission" date="2021-03" db="EMBL/GenBank/DDBJ databases">
        <title>Genomic Encyclopedia of Type Strains, Phase IV (KMG-IV): sequencing the most valuable type-strain genomes for metagenomic binning, comparative biology and taxonomic classification.</title>
        <authorList>
            <person name="Goeker M."/>
        </authorList>
    </citation>
    <scope>NUCLEOTIDE SEQUENCE [LARGE SCALE GENOMIC DNA]</scope>
    <source>
        <strain evidence="2 3">DSM 26427</strain>
    </source>
</reference>
<dbReference type="Pfam" id="PF07791">
    <property type="entry name" value="Imm11"/>
    <property type="match status" value="1"/>
</dbReference>
<organism evidence="2 3">
    <name type="scientific">Rhizobium herbae</name>
    <dbReference type="NCBI Taxonomy" id="508661"/>
    <lineage>
        <taxon>Bacteria</taxon>
        <taxon>Pseudomonadati</taxon>
        <taxon>Pseudomonadota</taxon>
        <taxon>Alphaproteobacteria</taxon>
        <taxon>Hyphomicrobiales</taxon>
        <taxon>Rhizobiaceae</taxon>
        <taxon>Rhizobium/Agrobacterium group</taxon>
        <taxon>Rhizobium</taxon>
    </lineage>
</organism>
<evidence type="ECO:0000313" key="3">
    <source>
        <dbReference type="Proteomes" id="UP000823786"/>
    </source>
</evidence>